<feature type="transmembrane region" description="Helical" evidence="1">
    <location>
        <begin position="51"/>
        <end position="74"/>
    </location>
</feature>
<dbReference type="Pfam" id="PF07332">
    <property type="entry name" value="Phage_holin_3_6"/>
    <property type="match status" value="1"/>
</dbReference>
<organism evidence="2 3">
    <name type="scientific">Phenylobacterium kunshanense</name>
    <dbReference type="NCBI Taxonomy" id="1445034"/>
    <lineage>
        <taxon>Bacteria</taxon>
        <taxon>Pseudomonadati</taxon>
        <taxon>Pseudomonadota</taxon>
        <taxon>Alphaproteobacteria</taxon>
        <taxon>Caulobacterales</taxon>
        <taxon>Caulobacteraceae</taxon>
        <taxon>Phenylobacterium</taxon>
    </lineage>
</organism>
<accession>A0A328B6G3</accession>
<proteinExistence type="predicted"/>
<keyword evidence="1" id="KW-0472">Membrane</keyword>
<reference evidence="2 3" key="1">
    <citation type="submission" date="2018-05" db="EMBL/GenBank/DDBJ databases">
        <authorList>
            <person name="Lanie J.A."/>
            <person name="Ng W.-L."/>
            <person name="Kazmierczak K.M."/>
            <person name="Andrzejewski T.M."/>
            <person name="Davidsen T.M."/>
            <person name="Wayne K.J."/>
            <person name="Tettelin H."/>
            <person name="Glass J.I."/>
            <person name="Rusch D."/>
            <person name="Podicherti R."/>
            <person name="Tsui H.-C.T."/>
            <person name="Winkler M.E."/>
        </authorList>
    </citation>
    <scope>NUCLEOTIDE SEQUENCE [LARGE SCALE GENOMIC DNA]</scope>
    <source>
        <strain evidence="2 3">BUT-10</strain>
    </source>
</reference>
<dbReference type="RefSeq" id="WP_111277974.1">
    <property type="nucleotide sequence ID" value="NZ_QFYS01000011.1"/>
</dbReference>
<comment type="caution">
    <text evidence="2">The sequence shown here is derived from an EMBL/GenBank/DDBJ whole genome shotgun (WGS) entry which is preliminary data.</text>
</comment>
<dbReference type="EMBL" id="QFYS01000011">
    <property type="protein sequence ID" value="RAK62487.1"/>
    <property type="molecule type" value="Genomic_DNA"/>
</dbReference>
<keyword evidence="1" id="KW-0812">Transmembrane</keyword>
<dbReference type="InterPro" id="IPR009937">
    <property type="entry name" value="Phage_holin_3_6"/>
</dbReference>
<name>A0A328B6G3_9CAUL</name>
<evidence type="ECO:0000256" key="1">
    <source>
        <dbReference type="SAM" id="Phobius"/>
    </source>
</evidence>
<dbReference type="OrthoDB" id="8253466at2"/>
<keyword evidence="3" id="KW-1185">Reference proteome</keyword>
<evidence type="ECO:0000313" key="2">
    <source>
        <dbReference type="EMBL" id="RAK62487.1"/>
    </source>
</evidence>
<dbReference type="AlphaFoldDB" id="A0A328B6G3"/>
<evidence type="ECO:0000313" key="3">
    <source>
        <dbReference type="Proteomes" id="UP000249524"/>
    </source>
</evidence>
<gene>
    <name evidence="2" type="ORF">DJ019_18895</name>
</gene>
<keyword evidence="1" id="KW-1133">Transmembrane helix</keyword>
<dbReference type="Proteomes" id="UP000249524">
    <property type="component" value="Unassembled WGS sequence"/>
</dbReference>
<feature type="transmembrane region" description="Helical" evidence="1">
    <location>
        <begin position="80"/>
        <end position="99"/>
    </location>
</feature>
<protein>
    <submittedName>
        <fullName evidence="2">Phage holin family protein</fullName>
    </submittedName>
</protein>
<sequence length="132" mass="13570">MDGSGPDRERTLPDLIGQLTGDLAALVRKESQLVRAEFGEKLDQAGRGVSGVAAGALLLLAALLVLLQALVLALASLVGMAWASLIVGVAVAAVGYVLMRGGMKALSPGGLKPDRSARQLKKDAELMKGAPR</sequence>